<dbReference type="PRINTS" id="PR01021">
    <property type="entry name" value="OMPADOMAIN"/>
</dbReference>
<evidence type="ECO:0000256" key="3">
    <source>
        <dbReference type="ARBA" id="ARBA00023237"/>
    </source>
</evidence>
<dbReference type="InterPro" id="IPR006665">
    <property type="entry name" value="OmpA-like"/>
</dbReference>
<dbReference type="PANTHER" id="PTHR30329">
    <property type="entry name" value="STATOR ELEMENT OF FLAGELLAR MOTOR COMPLEX"/>
    <property type="match status" value="1"/>
</dbReference>
<name>A0A2N3IDC5_9BACT</name>
<evidence type="ECO:0000256" key="1">
    <source>
        <dbReference type="ARBA" id="ARBA00004442"/>
    </source>
</evidence>
<accession>A0A2N3IDC5</accession>
<protein>
    <submittedName>
        <fullName evidence="6">OmpA family</fullName>
    </submittedName>
</protein>
<evidence type="ECO:0000259" key="5">
    <source>
        <dbReference type="PROSITE" id="PS51123"/>
    </source>
</evidence>
<dbReference type="InterPro" id="IPR011042">
    <property type="entry name" value="6-blade_b-propeller_TolB-like"/>
</dbReference>
<dbReference type="Gene3D" id="3.30.1330.60">
    <property type="entry name" value="OmpA-like domain"/>
    <property type="match status" value="1"/>
</dbReference>
<dbReference type="InterPro" id="IPR006690">
    <property type="entry name" value="OMPA-like_CS"/>
</dbReference>
<keyword evidence="3" id="KW-0998">Cell outer membrane</keyword>
<proteinExistence type="predicted"/>
<evidence type="ECO:0000256" key="4">
    <source>
        <dbReference type="PROSITE-ProRule" id="PRU00473"/>
    </source>
</evidence>
<dbReference type="AlphaFoldDB" id="A0A2N3IDC5"/>
<evidence type="ECO:0000313" key="7">
    <source>
        <dbReference type="Proteomes" id="UP000233387"/>
    </source>
</evidence>
<dbReference type="RefSeq" id="WP_243390569.1">
    <property type="nucleotide sequence ID" value="NZ_NKXO01000025.1"/>
</dbReference>
<dbReference type="PROSITE" id="PS51123">
    <property type="entry name" value="OMPA_2"/>
    <property type="match status" value="1"/>
</dbReference>
<dbReference type="InterPro" id="IPR006664">
    <property type="entry name" value="OMP_bac"/>
</dbReference>
<feature type="domain" description="OmpA-like" evidence="5">
    <location>
        <begin position="546"/>
        <end position="660"/>
    </location>
</feature>
<dbReference type="Proteomes" id="UP000233387">
    <property type="component" value="Unassembled WGS sequence"/>
</dbReference>
<keyword evidence="2 4" id="KW-0472">Membrane</keyword>
<evidence type="ECO:0000313" key="6">
    <source>
        <dbReference type="EMBL" id="PKQ68321.1"/>
    </source>
</evidence>
<dbReference type="EMBL" id="NKXO01000025">
    <property type="protein sequence ID" value="PKQ68321.1"/>
    <property type="molecule type" value="Genomic_DNA"/>
</dbReference>
<dbReference type="InterPro" id="IPR011659">
    <property type="entry name" value="WD40"/>
</dbReference>
<dbReference type="GO" id="GO:0009279">
    <property type="term" value="C:cell outer membrane"/>
    <property type="evidence" value="ECO:0007669"/>
    <property type="project" value="UniProtKB-SubCell"/>
</dbReference>
<dbReference type="Pfam" id="PF00691">
    <property type="entry name" value="OmpA"/>
    <property type="match status" value="1"/>
</dbReference>
<dbReference type="SUPFAM" id="SSF103088">
    <property type="entry name" value="OmpA-like"/>
    <property type="match status" value="1"/>
</dbReference>
<dbReference type="PROSITE" id="PS01068">
    <property type="entry name" value="OMPA_1"/>
    <property type="match status" value="1"/>
</dbReference>
<dbReference type="InterPro" id="IPR036737">
    <property type="entry name" value="OmpA-like_sf"/>
</dbReference>
<keyword evidence="7" id="KW-1185">Reference proteome</keyword>
<dbReference type="CDD" id="cd07185">
    <property type="entry name" value="OmpA_C-like"/>
    <property type="match status" value="1"/>
</dbReference>
<gene>
    <name evidence="6" type="ORF">Rain11_1685</name>
</gene>
<comment type="caution">
    <text evidence="6">The sequence shown here is derived from an EMBL/GenBank/DDBJ whole genome shotgun (WGS) entry which is preliminary data.</text>
</comment>
<dbReference type="Pfam" id="PF07676">
    <property type="entry name" value="PD40"/>
    <property type="match status" value="2"/>
</dbReference>
<reference evidence="6 7" key="1">
    <citation type="submission" date="2017-06" db="EMBL/GenBank/DDBJ databases">
        <title>Raineya orbicola gen. nov., sp. nov. a slightly thermophilic bacterium of the phylum Bacteroidetes and the description of Raineyaceae fam. nov.</title>
        <authorList>
            <person name="Albuquerque L."/>
            <person name="Polonia A.R.M."/>
            <person name="Barroso C."/>
            <person name="Froufe H.J.C."/>
            <person name="Lage O."/>
            <person name="Lobo-Da-Cunha A."/>
            <person name="Egas C."/>
            <person name="Da Costa M.S."/>
        </authorList>
    </citation>
    <scope>NUCLEOTIDE SEQUENCE [LARGE SCALE GENOMIC DNA]</scope>
    <source>
        <strain evidence="6 7">SPSPC-11</strain>
    </source>
</reference>
<evidence type="ECO:0000256" key="2">
    <source>
        <dbReference type="ARBA" id="ARBA00023136"/>
    </source>
</evidence>
<sequence>MQTMIYRWRIGIFFFVLSIHFLQAQPDKIKSQGVVKVKDPVVGKHSESVFEFPKINSTKYYSDEKKWQKIEKLIKNHKYKEAYPLLFDYVKSFGIENFYRDAEKMWILAKMIELLDDFEASKSLYRTILKHHKGSEVKAIELHFDSMTVNQKIYYVPIEYYYELVEYRKLVDTLMPPEALLLEMDFAVNSTKADYAPTTFARQNDSLIIFSSKRKEKQVMAIKRETKANEDLYFSRKIDGYWAEAKEFKGLNTGYNEGSAHLSKDGKTLYFSRCDAPDCYGNCDIYVAYLQPDSTWKVQNLGINVNSVAWDSHPALSKNEDTLYFASDRLGGFGLSDIYFTYKLPDGSWAKAQNLGPTINTRGSEVSPYVHPIYDVLYFSSNGHLVNFGGFDIYKSYKLFGRWQEPFNVGPLVNSNADEYYFTIDHQAKYLYYAKATEDEPDNLNLFSFPVPMEAKPDATVVFKGKVVDRQTGNPFQGIVSIIDLDNGIEIAPQYLRPDGSYEFQLRKNNNYLVIITGDDFFRIEKKFFLTGDTQMDLQGEAIRFNKWKFASLEFEGGSAEIKPEMQSDLDKVVHFMADHPNIRIKISGHTDSDGNDEANLKLSQARADAIKNYIVEKGKISPSRIDAIGYGSTRPIVVEKTAEDKKLNRRVEFEILTKTK</sequence>
<dbReference type="InterPro" id="IPR050330">
    <property type="entry name" value="Bact_OuterMem_StrucFunc"/>
</dbReference>
<organism evidence="6 7">
    <name type="scientific">Raineya orbicola</name>
    <dbReference type="NCBI Taxonomy" id="2016530"/>
    <lineage>
        <taxon>Bacteria</taxon>
        <taxon>Pseudomonadati</taxon>
        <taxon>Bacteroidota</taxon>
        <taxon>Cytophagia</taxon>
        <taxon>Cytophagales</taxon>
        <taxon>Raineyaceae</taxon>
        <taxon>Raineya</taxon>
    </lineage>
</organism>
<dbReference type="PANTHER" id="PTHR30329:SF21">
    <property type="entry name" value="LIPOPROTEIN YIAD-RELATED"/>
    <property type="match status" value="1"/>
</dbReference>
<dbReference type="SUPFAM" id="SSF82171">
    <property type="entry name" value="DPP6 N-terminal domain-like"/>
    <property type="match status" value="1"/>
</dbReference>
<dbReference type="Gene3D" id="2.120.10.30">
    <property type="entry name" value="TolB, C-terminal domain"/>
    <property type="match status" value="1"/>
</dbReference>
<comment type="subcellular location">
    <subcellularLocation>
        <location evidence="1">Cell outer membrane</location>
    </subcellularLocation>
</comment>